<dbReference type="Proteomes" id="UP000678276">
    <property type="component" value="Unassembled WGS sequence"/>
</dbReference>
<dbReference type="EMBL" id="JAGJCF010000022">
    <property type="protein sequence ID" value="MBP0617961.1"/>
    <property type="molecule type" value="Genomic_DNA"/>
</dbReference>
<sequence length="140" mass="14243">MSEHARGSAIDIGSFALTDGTNVGVRAIVLGKKDASPGSSDETGGATAASSDKDAEDGKTVAGGIEEGAAKDDAGSAATKPSPQETGDSEDAREKRFLDRVRASACGPFKTVLGPGTDADHATHFHFDMAARRNGGTYCK</sequence>
<dbReference type="Pfam" id="PF06904">
    <property type="entry name" value="Extensin-like_C"/>
    <property type="match status" value="1"/>
</dbReference>
<feature type="region of interest" description="Disordered" evidence="1">
    <location>
        <begin position="31"/>
        <end position="97"/>
    </location>
</feature>
<proteinExistence type="predicted"/>
<evidence type="ECO:0000256" key="1">
    <source>
        <dbReference type="SAM" id="MobiDB-lite"/>
    </source>
</evidence>
<accession>A0ABS4BP01</accession>
<evidence type="ECO:0000313" key="4">
    <source>
        <dbReference type="Proteomes" id="UP000678276"/>
    </source>
</evidence>
<organism evidence="3 4">
    <name type="scientific">Jiella mangrovi</name>
    <dbReference type="NCBI Taxonomy" id="2821407"/>
    <lineage>
        <taxon>Bacteria</taxon>
        <taxon>Pseudomonadati</taxon>
        <taxon>Pseudomonadota</taxon>
        <taxon>Alphaproteobacteria</taxon>
        <taxon>Hyphomicrobiales</taxon>
        <taxon>Aurantimonadaceae</taxon>
        <taxon>Jiella</taxon>
    </lineage>
</organism>
<evidence type="ECO:0000313" key="3">
    <source>
        <dbReference type="EMBL" id="MBP0617961.1"/>
    </source>
</evidence>
<keyword evidence="4" id="KW-1185">Reference proteome</keyword>
<comment type="caution">
    <text evidence="3">The sequence shown here is derived from an EMBL/GenBank/DDBJ whole genome shotgun (WGS) entry which is preliminary data.</text>
</comment>
<evidence type="ECO:0000259" key="2">
    <source>
        <dbReference type="Pfam" id="PF06904"/>
    </source>
</evidence>
<protein>
    <submittedName>
        <fullName evidence="3">Extensin family protein</fullName>
    </submittedName>
</protein>
<feature type="domain" description="Extensin-like C-terminal" evidence="2">
    <location>
        <begin position="89"/>
        <end position="140"/>
    </location>
</feature>
<dbReference type="InterPro" id="IPR009683">
    <property type="entry name" value="Extensin-like_C"/>
</dbReference>
<name>A0ABS4BP01_9HYPH</name>
<gene>
    <name evidence="3" type="ORF">J6595_20470</name>
</gene>
<reference evidence="3 4" key="1">
    <citation type="submission" date="2021-04" db="EMBL/GenBank/DDBJ databases">
        <title>Whole genome sequence of Jiella sp. KSK16Y-1.</title>
        <authorList>
            <person name="Tuo L."/>
        </authorList>
    </citation>
    <scope>NUCLEOTIDE SEQUENCE [LARGE SCALE GENOMIC DNA]</scope>
    <source>
        <strain evidence="3 4">KSK16Y-1</strain>
    </source>
</reference>